<dbReference type="OrthoDB" id="7055227at2"/>
<dbReference type="PROSITE" id="PS00356">
    <property type="entry name" value="HTH_LACI_1"/>
    <property type="match status" value="1"/>
</dbReference>
<evidence type="ECO:0000256" key="3">
    <source>
        <dbReference type="ARBA" id="ARBA00023125"/>
    </source>
</evidence>
<dbReference type="InterPro" id="IPR000843">
    <property type="entry name" value="HTH_LacI"/>
</dbReference>
<dbReference type="SMART" id="SM00354">
    <property type="entry name" value="HTH_LACI"/>
    <property type="match status" value="1"/>
</dbReference>
<dbReference type="FunFam" id="1.10.260.40:FF:000008">
    <property type="entry name" value="Fructose repressor (Catabolite repressor/activator)"/>
    <property type="match status" value="1"/>
</dbReference>
<dbReference type="Proteomes" id="UP000000639">
    <property type="component" value="Chromosome"/>
</dbReference>
<dbReference type="Pfam" id="PF00532">
    <property type="entry name" value="Peripla_BP_1"/>
    <property type="match status" value="1"/>
</dbReference>
<evidence type="ECO:0000256" key="4">
    <source>
        <dbReference type="ARBA" id="ARBA00023159"/>
    </source>
</evidence>
<dbReference type="EMBL" id="CP000510">
    <property type="protein sequence ID" value="ABM05233.1"/>
    <property type="molecule type" value="Genomic_DNA"/>
</dbReference>
<keyword evidence="5" id="KW-0804">Transcription</keyword>
<evidence type="ECO:0000256" key="2">
    <source>
        <dbReference type="ARBA" id="ARBA00023015"/>
    </source>
</evidence>
<dbReference type="SUPFAM" id="SSF47413">
    <property type="entry name" value="lambda repressor-like DNA-binding domains"/>
    <property type="match status" value="1"/>
</dbReference>
<dbReference type="RefSeq" id="WP_011771781.1">
    <property type="nucleotide sequence ID" value="NC_008709.1"/>
</dbReference>
<dbReference type="InterPro" id="IPR001761">
    <property type="entry name" value="Peripla_BP/Lac1_sug-bd_dom"/>
</dbReference>
<keyword evidence="2" id="KW-0805">Transcription regulation</keyword>
<dbReference type="AlphaFoldDB" id="A1T0G8"/>
<name>A1T0G8_PSYIN</name>
<dbReference type="InterPro" id="IPR010982">
    <property type="entry name" value="Lambda_DNA-bd_dom_sf"/>
</dbReference>
<dbReference type="Pfam" id="PF00356">
    <property type="entry name" value="LacI"/>
    <property type="match status" value="1"/>
</dbReference>
<evidence type="ECO:0000313" key="8">
    <source>
        <dbReference type="Proteomes" id="UP000000639"/>
    </source>
</evidence>
<dbReference type="Gene3D" id="1.10.260.40">
    <property type="entry name" value="lambda repressor-like DNA-binding domains"/>
    <property type="match status" value="1"/>
</dbReference>
<sequence>MKLVEIARLAGVSRTTASYVINGKAEQYRISEKTRLKVMAVVDKYNYKPNYAASTLRVGNSRTFGLIIPDLENTSYAKIAKLLERDARKSGFQLIICGSGDDINTEMNVAENLVRRGIDVLIVATALPGDNEFYRNIQAKGVPVVAIDRCLDDECFSSVISEDLEGAYQLCEALLEKNINSIGLIGAGPLLGVSKERELGFKAALAQYSGSLNIQYAYGEDFSIEQGQYLAQQWIDQGCFPDAILITSYTLFVGVLDCLLAHPELQEKTELATFGDNRLLDFLPIKVQSLPQQLEVIAEKALQLALLAAQGTYNPSVEVVPRRLIKR</sequence>
<gene>
    <name evidence="7" type="ordered locus">Ping_3550</name>
</gene>
<keyword evidence="3" id="KW-0238">DNA-binding</keyword>
<evidence type="ECO:0000313" key="7">
    <source>
        <dbReference type="EMBL" id="ABM05233.1"/>
    </source>
</evidence>
<keyword evidence="4" id="KW-0010">Activator</keyword>
<dbReference type="PANTHER" id="PTHR30146:SF45">
    <property type="entry name" value="CATABOLITE REPRESSOR_ACTIVATOR"/>
    <property type="match status" value="1"/>
</dbReference>
<dbReference type="GO" id="GO:0009750">
    <property type="term" value="P:response to fructose"/>
    <property type="evidence" value="ECO:0007669"/>
    <property type="project" value="InterPro"/>
</dbReference>
<proteinExistence type="predicted"/>
<evidence type="ECO:0000256" key="1">
    <source>
        <dbReference type="ARBA" id="ARBA00022491"/>
    </source>
</evidence>
<dbReference type="Gene3D" id="3.40.50.2300">
    <property type="match status" value="2"/>
</dbReference>
<dbReference type="NCBIfam" id="NF008452">
    <property type="entry name" value="PRK11303.1"/>
    <property type="match status" value="1"/>
</dbReference>
<dbReference type="PANTHER" id="PTHR30146">
    <property type="entry name" value="LACI-RELATED TRANSCRIPTIONAL REPRESSOR"/>
    <property type="match status" value="1"/>
</dbReference>
<keyword evidence="1" id="KW-0678">Repressor</keyword>
<dbReference type="GO" id="GO:0000976">
    <property type="term" value="F:transcription cis-regulatory region binding"/>
    <property type="evidence" value="ECO:0007669"/>
    <property type="project" value="TreeGrafter"/>
</dbReference>
<dbReference type="eggNOG" id="COG1609">
    <property type="taxonomic scope" value="Bacteria"/>
</dbReference>
<dbReference type="GO" id="GO:0003700">
    <property type="term" value="F:DNA-binding transcription factor activity"/>
    <property type="evidence" value="ECO:0007669"/>
    <property type="project" value="TreeGrafter"/>
</dbReference>
<dbReference type="SUPFAM" id="SSF53822">
    <property type="entry name" value="Periplasmic binding protein-like I"/>
    <property type="match status" value="1"/>
</dbReference>
<keyword evidence="8" id="KW-1185">Reference proteome</keyword>
<dbReference type="CDD" id="cd01392">
    <property type="entry name" value="HTH_LacI"/>
    <property type="match status" value="1"/>
</dbReference>
<dbReference type="InterPro" id="IPR012781">
    <property type="entry name" value="Fruct_sucro_rep"/>
</dbReference>
<protein>
    <submittedName>
        <fullName evidence="7">Transcriptional regulator, LacI family</fullName>
    </submittedName>
</protein>
<evidence type="ECO:0000259" key="6">
    <source>
        <dbReference type="PROSITE" id="PS50932"/>
    </source>
</evidence>
<reference evidence="7 8" key="1">
    <citation type="submission" date="2007-01" db="EMBL/GenBank/DDBJ databases">
        <title>Complete sequence of Psychromonas ingrahamii 37.</title>
        <authorList>
            <consortium name="US DOE Joint Genome Institute"/>
            <person name="Copeland A."/>
            <person name="Lucas S."/>
            <person name="Lapidus A."/>
            <person name="Barry K."/>
            <person name="Detter J.C."/>
            <person name="Glavina del Rio T."/>
            <person name="Hammon N."/>
            <person name="Israni S."/>
            <person name="Dalin E."/>
            <person name="Tice H."/>
            <person name="Pitluck S."/>
            <person name="Thompson L.S."/>
            <person name="Brettin T."/>
            <person name="Bruce D."/>
            <person name="Han C."/>
            <person name="Tapia R."/>
            <person name="Schmutz J."/>
            <person name="Larimer F."/>
            <person name="Land M."/>
            <person name="Hauser L."/>
            <person name="Kyrpides N."/>
            <person name="Ivanova N."/>
            <person name="Staley J."/>
            <person name="Richardson P."/>
        </authorList>
    </citation>
    <scope>NUCLEOTIDE SEQUENCE [LARGE SCALE GENOMIC DNA]</scope>
    <source>
        <strain evidence="7 8">37</strain>
    </source>
</reference>
<dbReference type="HOGENOM" id="CLU_037628_6_0_6"/>
<feature type="domain" description="HTH lacI-type" evidence="6">
    <location>
        <begin position="1"/>
        <end position="58"/>
    </location>
</feature>
<evidence type="ECO:0000256" key="5">
    <source>
        <dbReference type="ARBA" id="ARBA00023163"/>
    </source>
</evidence>
<dbReference type="STRING" id="357804.Ping_3550"/>
<organism evidence="7 8">
    <name type="scientific">Psychromonas ingrahamii (strain DSM 17664 / CCUG 51855 / 37)</name>
    <dbReference type="NCBI Taxonomy" id="357804"/>
    <lineage>
        <taxon>Bacteria</taxon>
        <taxon>Pseudomonadati</taxon>
        <taxon>Pseudomonadota</taxon>
        <taxon>Gammaproteobacteria</taxon>
        <taxon>Alteromonadales</taxon>
        <taxon>Psychromonadaceae</taxon>
        <taxon>Psychromonas</taxon>
    </lineage>
</organism>
<dbReference type="PROSITE" id="PS50932">
    <property type="entry name" value="HTH_LACI_2"/>
    <property type="match status" value="1"/>
</dbReference>
<dbReference type="NCBIfam" id="TIGR02417">
    <property type="entry name" value="fruct_sucro_rep"/>
    <property type="match status" value="1"/>
</dbReference>
<accession>A1T0G8</accession>
<dbReference type="InterPro" id="IPR028082">
    <property type="entry name" value="Peripla_BP_I"/>
</dbReference>
<dbReference type="KEGG" id="pin:Ping_3550"/>